<evidence type="ECO:0000256" key="1">
    <source>
        <dbReference type="ARBA" id="ARBA00001935"/>
    </source>
</evidence>
<organism evidence="19 20">
    <name type="scientific">Mus spicilegus</name>
    <name type="common">Mound-building mouse</name>
    <dbReference type="NCBI Taxonomy" id="10103"/>
    <lineage>
        <taxon>Eukaryota</taxon>
        <taxon>Metazoa</taxon>
        <taxon>Chordata</taxon>
        <taxon>Craniata</taxon>
        <taxon>Vertebrata</taxon>
        <taxon>Euteleostomi</taxon>
        <taxon>Mammalia</taxon>
        <taxon>Eutheria</taxon>
        <taxon>Euarchontoglires</taxon>
        <taxon>Glires</taxon>
        <taxon>Rodentia</taxon>
        <taxon>Myomorpha</taxon>
        <taxon>Muroidea</taxon>
        <taxon>Muridae</taxon>
        <taxon>Murinae</taxon>
        <taxon>Mus</taxon>
        <taxon>Mus</taxon>
    </lineage>
</organism>
<dbReference type="GO" id="GO:0009897">
    <property type="term" value="C:external side of plasma membrane"/>
    <property type="evidence" value="ECO:0007669"/>
    <property type="project" value="Ensembl"/>
</dbReference>
<keyword evidence="10" id="KW-0520">NAD</keyword>
<keyword evidence="8" id="KW-0560">Oxidoreductase</keyword>
<dbReference type="AlphaFoldDB" id="A0A8C6H527"/>
<dbReference type="InterPro" id="IPR056611">
    <property type="entry name" value="ENOX1/2_dom"/>
</dbReference>
<evidence type="ECO:0000256" key="17">
    <source>
        <dbReference type="SAM" id="MobiDB-lite"/>
    </source>
</evidence>
<reference evidence="19" key="2">
    <citation type="submission" date="2025-09" db="UniProtKB">
        <authorList>
            <consortium name="Ensembl"/>
        </authorList>
    </citation>
    <scope>IDENTIFICATION</scope>
</reference>
<evidence type="ECO:0000313" key="19">
    <source>
        <dbReference type="Ensembl" id="ENSMSIP00000016316.1"/>
    </source>
</evidence>
<evidence type="ECO:0000256" key="3">
    <source>
        <dbReference type="ARBA" id="ARBA00004239"/>
    </source>
</evidence>
<keyword evidence="13" id="KW-0472">Membrane</keyword>
<evidence type="ECO:0000259" key="18">
    <source>
        <dbReference type="PROSITE" id="PS50102"/>
    </source>
</evidence>
<dbReference type="Pfam" id="PF23267">
    <property type="entry name" value="ENOX1"/>
    <property type="match status" value="1"/>
</dbReference>
<comment type="cofactor">
    <cofactor evidence="1">
        <name>Cu cation</name>
        <dbReference type="ChEBI" id="CHEBI:23378"/>
    </cofactor>
</comment>
<keyword evidence="6" id="KW-0964">Secreted</keyword>
<evidence type="ECO:0000256" key="14">
    <source>
        <dbReference type="ARBA" id="ARBA00061134"/>
    </source>
</evidence>
<dbReference type="SUPFAM" id="SSF54928">
    <property type="entry name" value="RNA-binding domain, RBD"/>
    <property type="match status" value="1"/>
</dbReference>
<reference evidence="19" key="1">
    <citation type="submission" date="2025-08" db="UniProtKB">
        <authorList>
            <consortium name="Ensembl"/>
        </authorList>
    </citation>
    <scope>IDENTIFICATION</scope>
</reference>
<proteinExistence type="inferred from homology"/>
<feature type="compositionally biased region" description="Acidic residues" evidence="17">
    <location>
        <begin position="256"/>
        <end position="266"/>
    </location>
</feature>
<dbReference type="GO" id="GO:0005576">
    <property type="term" value="C:extracellular region"/>
    <property type="evidence" value="ECO:0007669"/>
    <property type="project" value="UniProtKB-SubCell"/>
</dbReference>
<dbReference type="InterPro" id="IPR012677">
    <property type="entry name" value="Nucleotide-bd_a/b_plait_sf"/>
</dbReference>
<accession>A0A8C6H527</accession>
<dbReference type="PANTHER" id="PTHR16001:SF7">
    <property type="entry name" value="ECTO-NOX DISULFIDE-THIOL EXCHANGER 2"/>
    <property type="match status" value="1"/>
</dbReference>
<keyword evidence="12" id="KW-0090">Biological rhythms</keyword>
<keyword evidence="7" id="KW-0249">Electron transport</keyword>
<evidence type="ECO:0000256" key="7">
    <source>
        <dbReference type="ARBA" id="ARBA00022982"/>
    </source>
</evidence>
<evidence type="ECO:0000256" key="8">
    <source>
        <dbReference type="ARBA" id="ARBA00023002"/>
    </source>
</evidence>
<keyword evidence="4" id="KW-0813">Transport</keyword>
<evidence type="ECO:0000256" key="2">
    <source>
        <dbReference type="ARBA" id="ARBA00004236"/>
    </source>
</evidence>
<dbReference type="Pfam" id="PF00076">
    <property type="entry name" value="RRM_1"/>
    <property type="match status" value="1"/>
</dbReference>
<evidence type="ECO:0000256" key="13">
    <source>
        <dbReference type="ARBA" id="ARBA00023136"/>
    </source>
</evidence>
<keyword evidence="15" id="KW-0694">RNA-binding</keyword>
<evidence type="ECO:0000256" key="5">
    <source>
        <dbReference type="ARBA" id="ARBA00022475"/>
    </source>
</evidence>
<evidence type="ECO:0000256" key="16">
    <source>
        <dbReference type="SAM" id="Coils"/>
    </source>
</evidence>
<dbReference type="GO" id="GO:0003723">
    <property type="term" value="F:RNA binding"/>
    <property type="evidence" value="ECO:0007669"/>
    <property type="project" value="UniProtKB-UniRule"/>
</dbReference>
<comment type="similarity">
    <text evidence="14">Belongs to the ENOX family.</text>
</comment>
<dbReference type="Ensembl" id="ENSMSIT00000020704.1">
    <property type="protein sequence ID" value="ENSMSIP00000016316.1"/>
    <property type="gene ID" value="ENSMSIG00000013948.1"/>
</dbReference>
<dbReference type="GeneTree" id="ENSGT00390000006788"/>
<dbReference type="Proteomes" id="UP000694415">
    <property type="component" value="Unplaced"/>
</dbReference>
<dbReference type="InterPro" id="IPR038876">
    <property type="entry name" value="ENOX"/>
</dbReference>
<dbReference type="InterPro" id="IPR000504">
    <property type="entry name" value="RRM_dom"/>
</dbReference>
<dbReference type="SMART" id="SM00360">
    <property type="entry name" value="RRM"/>
    <property type="match status" value="1"/>
</dbReference>
<dbReference type="Gene3D" id="3.30.70.330">
    <property type="match status" value="1"/>
</dbReference>
<feature type="region of interest" description="Disordered" evidence="17">
    <location>
        <begin position="256"/>
        <end position="275"/>
    </location>
</feature>
<evidence type="ECO:0000256" key="15">
    <source>
        <dbReference type="PROSITE-ProRule" id="PRU00176"/>
    </source>
</evidence>
<dbReference type="GO" id="GO:0007624">
    <property type="term" value="P:ultradian rhythm"/>
    <property type="evidence" value="ECO:0007669"/>
    <property type="project" value="Ensembl"/>
</dbReference>
<feature type="coiled-coil region" evidence="16">
    <location>
        <begin position="281"/>
        <end position="375"/>
    </location>
</feature>
<dbReference type="GO" id="GO:0022900">
    <property type="term" value="P:electron transport chain"/>
    <property type="evidence" value="ECO:0007669"/>
    <property type="project" value="Ensembl"/>
</dbReference>
<name>A0A8C6H527_MUSSI</name>
<keyword evidence="5" id="KW-1003">Cell membrane</keyword>
<dbReference type="PROSITE" id="PS50102">
    <property type="entry name" value="RRM"/>
    <property type="match status" value="1"/>
</dbReference>
<dbReference type="InterPro" id="IPR035979">
    <property type="entry name" value="RBD_domain_sf"/>
</dbReference>
<keyword evidence="20" id="KW-1185">Reference proteome</keyword>
<evidence type="ECO:0000313" key="20">
    <source>
        <dbReference type="Proteomes" id="UP000694415"/>
    </source>
</evidence>
<evidence type="ECO:0000256" key="12">
    <source>
        <dbReference type="ARBA" id="ARBA00023108"/>
    </source>
</evidence>
<evidence type="ECO:0000256" key="11">
    <source>
        <dbReference type="ARBA" id="ARBA00023054"/>
    </source>
</evidence>
<evidence type="ECO:0000256" key="10">
    <source>
        <dbReference type="ARBA" id="ARBA00023027"/>
    </source>
</evidence>
<dbReference type="CDD" id="cd12228">
    <property type="entry name" value="RRM_ENOX"/>
    <property type="match status" value="1"/>
</dbReference>
<protein>
    <submittedName>
        <fullName evidence="19">Ecto-NOX disulfide-thiol exchanger 2</fullName>
    </submittedName>
</protein>
<sequence>MTLPVSDPAAWATAMNNLGMAPLGIAGQPILPDFDPALGMMTGIPPITPMMPGLGIVPPPIPPDMPVAKEIIHCKSCTLFPPNPNLPPPATRERPPGCKTVFVGGLPENGTEQIIVEVFEQCGEIIAIRKSKKNFCHIRFAEEYMVDKALYLSGYRIRLGSSTDKKDTGRLHVDFAQARDDLYEWECKQRMLAREERHRRRMEEERMRPPSPPPVVHYSDHECSIVAEKLKGIEGIQEIRNIHNDELMGIRREEEMEMSDDEIEETTETKETEESALVSQAEALKEENDSLRWQLDAYRNEVELLKQEQGKAHREDDPNKEQQLKLLQQALQGMQQHLLKVQEEYKKKEAELDRIKDDNLQVEQLLENFHEKQENCGSRLCASSQEGEQPLEKTAVSNPVKSEREALLVGIISTFLHVHPFGASIEYICSYLNRLDNKASYQIPSKLTTSPLLPISTSDVESLMSRLQHTFRQEMTGVGASLEKRWKFCGFEGLKLT</sequence>
<evidence type="ECO:0000256" key="6">
    <source>
        <dbReference type="ARBA" id="ARBA00022525"/>
    </source>
</evidence>
<dbReference type="InterPro" id="IPR034140">
    <property type="entry name" value="ENOX_RRM"/>
</dbReference>
<keyword evidence="11 16" id="KW-0175">Coiled coil</keyword>
<dbReference type="FunFam" id="3.30.70.330:FF:000083">
    <property type="entry name" value="Putative ecto-NOX disulfide-thiol exchanger 1"/>
    <property type="match status" value="1"/>
</dbReference>
<comment type="subcellular location">
    <subcellularLocation>
        <location evidence="2">Cell membrane</location>
    </subcellularLocation>
    <subcellularLocation>
        <location evidence="3">Secreted</location>
        <location evidence="3">Extracellular space</location>
    </subcellularLocation>
</comment>
<feature type="domain" description="RRM" evidence="18">
    <location>
        <begin position="99"/>
        <end position="178"/>
    </location>
</feature>
<evidence type="ECO:0000256" key="4">
    <source>
        <dbReference type="ARBA" id="ARBA00022448"/>
    </source>
</evidence>
<keyword evidence="9" id="KW-0186">Copper</keyword>
<dbReference type="PANTHER" id="PTHR16001">
    <property type="entry name" value="ECTO-NOX DISULFIDE-THIOL EXCHANGER"/>
    <property type="match status" value="1"/>
</dbReference>
<evidence type="ECO:0000256" key="9">
    <source>
        <dbReference type="ARBA" id="ARBA00023008"/>
    </source>
</evidence>
<dbReference type="GO" id="GO:0016491">
    <property type="term" value="F:oxidoreductase activity"/>
    <property type="evidence" value="ECO:0007669"/>
    <property type="project" value="UniProtKB-KW"/>
</dbReference>